<dbReference type="PANTHER" id="PTHR33405">
    <property type="entry name" value="PROTEIN FLX-LIKE 2"/>
    <property type="match status" value="1"/>
</dbReference>
<keyword evidence="4 6" id="KW-0175">Coiled coil</keyword>
<feature type="region of interest" description="Disordered" evidence="7">
    <location>
        <begin position="291"/>
        <end position="314"/>
    </location>
</feature>
<evidence type="ECO:0000256" key="6">
    <source>
        <dbReference type="SAM" id="Coils"/>
    </source>
</evidence>
<dbReference type="PANTHER" id="PTHR33405:SF7">
    <property type="entry name" value="PROTEIN FLX-LIKE 1"/>
    <property type="match status" value="1"/>
</dbReference>
<protein>
    <recommendedName>
        <fullName evidence="10">Protein FLX-like 1</fullName>
    </recommendedName>
</protein>
<dbReference type="EnsemblPlants" id="Kaladp0872s0025.1.v1.1">
    <property type="protein sequence ID" value="Kaladp0872s0025.1.v1.1"/>
    <property type="gene ID" value="Kaladp0872s0025.v1.1"/>
</dbReference>
<evidence type="ECO:0000256" key="3">
    <source>
        <dbReference type="ARBA" id="ARBA00022782"/>
    </source>
</evidence>
<evidence type="ECO:0000256" key="2">
    <source>
        <dbReference type="ARBA" id="ARBA00022473"/>
    </source>
</evidence>
<comment type="similarity">
    <text evidence="1">Belongs to the FLX family.</text>
</comment>
<feature type="coiled-coil region" evidence="6">
    <location>
        <begin position="141"/>
        <end position="255"/>
    </location>
</feature>
<dbReference type="GO" id="GO:0009908">
    <property type="term" value="P:flower development"/>
    <property type="evidence" value="ECO:0007669"/>
    <property type="project" value="UniProtKB-KW"/>
</dbReference>
<dbReference type="Gramene" id="Kaladp0872s0025.2.v1.1">
    <property type="protein sequence ID" value="Kaladp0872s0025.2.v1.1"/>
    <property type="gene ID" value="Kaladp0872s0025.v1.1"/>
</dbReference>
<name>A0A7N1A7J5_KALFE</name>
<evidence type="ECO:0000256" key="7">
    <source>
        <dbReference type="SAM" id="MobiDB-lite"/>
    </source>
</evidence>
<dbReference type="Gramene" id="Kaladp0872s0025.1.v1.1">
    <property type="protein sequence ID" value="Kaladp0872s0025.1.v1.1"/>
    <property type="gene ID" value="Kaladp0872s0025.v1.1"/>
</dbReference>
<dbReference type="GO" id="GO:0030154">
    <property type="term" value="P:cell differentiation"/>
    <property type="evidence" value="ECO:0007669"/>
    <property type="project" value="UniProtKB-KW"/>
</dbReference>
<accession>A0A7N1A7J5</accession>
<evidence type="ECO:0000256" key="1">
    <source>
        <dbReference type="ARBA" id="ARBA00005405"/>
    </source>
</evidence>
<evidence type="ECO:0000313" key="8">
    <source>
        <dbReference type="EnsemblPlants" id="Kaladp0872s0025.1.v1.1"/>
    </source>
</evidence>
<dbReference type="GO" id="GO:0016604">
    <property type="term" value="C:nuclear body"/>
    <property type="evidence" value="ECO:0007669"/>
    <property type="project" value="EnsemblPlants"/>
</dbReference>
<dbReference type="OMA" id="NPYPGIY"/>
<dbReference type="SUPFAM" id="SSF90257">
    <property type="entry name" value="Myosin rod fragments"/>
    <property type="match status" value="1"/>
</dbReference>
<keyword evidence="2" id="KW-0217">Developmental protein</keyword>
<dbReference type="EnsemblPlants" id="Kaladp0872s0025.2.v1.1">
    <property type="protein sequence ID" value="Kaladp0872s0025.2.v1.1"/>
    <property type="gene ID" value="Kaladp0872s0025.v1.1"/>
</dbReference>
<sequence>MSGRTRGPPHSMKGVPHAGLPPSVHEPPYARGLPSMPHPALLDEMREFQLGRGPPGPIPHHHRHAMIEEHLTVQHQEIQALLDDNQRLATTHVALKQELELAHHDIKRMSHVLASFQAEKDTQLRELYEKSVKMDANLRGVDAMKAELSQVHADIKKLDADRKELMGQVQGITQDLARANTELQRAPALRAEIEGMTQELQRARAAIEYERKGYQEHYEHGKEMEKNLISMARELEKLRAEIANSEKRALAAAAVGNQAYAGHYPAPEAPYAANPYPVNYGMNPMQPGPEGYPQYVSGPGQWGGYDMQRPQGQR</sequence>
<keyword evidence="5" id="KW-0287">Flowering</keyword>
<dbReference type="InterPro" id="IPR040353">
    <property type="entry name" value="FLX/FLX-like"/>
</dbReference>
<keyword evidence="9" id="KW-1185">Reference proteome</keyword>
<evidence type="ECO:0008006" key="10">
    <source>
        <dbReference type="Google" id="ProtNLM"/>
    </source>
</evidence>
<keyword evidence="3" id="KW-0221">Differentiation</keyword>
<dbReference type="Gene3D" id="1.20.5.340">
    <property type="match status" value="1"/>
</dbReference>
<evidence type="ECO:0000256" key="5">
    <source>
        <dbReference type="ARBA" id="ARBA00023089"/>
    </source>
</evidence>
<organism evidence="8 9">
    <name type="scientific">Kalanchoe fedtschenkoi</name>
    <name type="common">Lavender scallops</name>
    <name type="synonym">South American air plant</name>
    <dbReference type="NCBI Taxonomy" id="63787"/>
    <lineage>
        <taxon>Eukaryota</taxon>
        <taxon>Viridiplantae</taxon>
        <taxon>Streptophyta</taxon>
        <taxon>Embryophyta</taxon>
        <taxon>Tracheophyta</taxon>
        <taxon>Spermatophyta</taxon>
        <taxon>Magnoliopsida</taxon>
        <taxon>eudicotyledons</taxon>
        <taxon>Gunneridae</taxon>
        <taxon>Pentapetalae</taxon>
        <taxon>Saxifragales</taxon>
        <taxon>Crassulaceae</taxon>
        <taxon>Kalanchoe</taxon>
    </lineage>
</organism>
<dbReference type="AlphaFoldDB" id="A0A7N1A7J5"/>
<feature type="region of interest" description="Disordered" evidence="7">
    <location>
        <begin position="1"/>
        <end position="38"/>
    </location>
</feature>
<reference evidence="8" key="1">
    <citation type="submission" date="2021-01" db="UniProtKB">
        <authorList>
            <consortium name="EnsemblPlants"/>
        </authorList>
    </citation>
    <scope>IDENTIFICATION</scope>
</reference>
<evidence type="ECO:0000313" key="9">
    <source>
        <dbReference type="Proteomes" id="UP000594263"/>
    </source>
</evidence>
<evidence type="ECO:0000256" key="4">
    <source>
        <dbReference type="ARBA" id="ARBA00023054"/>
    </source>
</evidence>
<dbReference type="Proteomes" id="UP000594263">
    <property type="component" value="Unplaced"/>
</dbReference>
<proteinExistence type="inferred from homology"/>